<dbReference type="Gene3D" id="3.40.50.10190">
    <property type="entry name" value="BRCT domain"/>
    <property type="match status" value="1"/>
</dbReference>
<organism evidence="3 4">
    <name type="scientific">Thecamonas trahens ATCC 50062</name>
    <dbReference type="NCBI Taxonomy" id="461836"/>
    <lineage>
        <taxon>Eukaryota</taxon>
        <taxon>Apusozoa</taxon>
        <taxon>Apusomonadida</taxon>
        <taxon>Apusomonadidae</taxon>
        <taxon>Thecamonas</taxon>
    </lineage>
</organism>
<sequence>MARKDIVLTQTLELFHKLHALVTGADASPGSAEGARAVPNAEAAAPGSPATSSVTPKLMAVKEKPAVACVPSIADMGLTRMPASGSPASGATVGRKRKRTIDKPADETDDRQSPYSASSAAYEASPRMLVRQRRRKLGAGSAIGISAPPQAPHSLQSSMPVSARLVELIRSGQARVGDVIMYGSKRASLQANGHVLDAESGQSRRVREWSAAMAEANNGMSPRSLWSKCILRGQTLGKWLQRWQSQPVQSRRTLNLASVDDEPQTNGQVLDAEPQAEELVVVFSDFKSNESVENAKAIVEMLGGKVEKEVEPERTTHLVVGGEEGWTTQKMKHRLA</sequence>
<dbReference type="GeneID" id="25565062"/>
<proteinExistence type="predicted"/>
<dbReference type="InterPro" id="IPR036420">
    <property type="entry name" value="BRCT_dom_sf"/>
</dbReference>
<dbReference type="Proteomes" id="UP000054408">
    <property type="component" value="Unassembled WGS sequence"/>
</dbReference>
<name>A0A0L0DCK3_THETB</name>
<feature type="compositionally biased region" description="Low complexity" evidence="1">
    <location>
        <begin position="32"/>
        <end position="47"/>
    </location>
</feature>
<feature type="domain" description="BRCT" evidence="2">
    <location>
        <begin position="271"/>
        <end position="336"/>
    </location>
</feature>
<gene>
    <name evidence="3" type="ORF">AMSG_05723</name>
</gene>
<evidence type="ECO:0000313" key="3">
    <source>
        <dbReference type="EMBL" id="KNC49970.1"/>
    </source>
</evidence>
<evidence type="ECO:0000313" key="4">
    <source>
        <dbReference type="Proteomes" id="UP000054408"/>
    </source>
</evidence>
<dbReference type="AlphaFoldDB" id="A0A0L0DCK3"/>
<dbReference type="RefSeq" id="XP_013757140.1">
    <property type="nucleotide sequence ID" value="XM_013901686.1"/>
</dbReference>
<dbReference type="CDD" id="cd00027">
    <property type="entry name" value="BRCT"/>
    <property type="match status" value="1"/>
</dbReference>
<dbReference type="PROSITE" id="PS50172">
    <property type="entry name" value="BRCT"/>
    <property type="match status" value="1"/>
</dbReference>
<protein>
    <recommendedName>
        <fullName evidence="2">BRCT domain-containing protein</fullName>
    </recommendedName>
</protein>
<dbReference type="SUPFAM" id="SSF52113">
    <property type="entry name" value="BRCT domain"/>
    <property type="match status" value="1"/>
</dbReference>
<evidence type="ECO:0000259" key="2">
    <source>
        <dbReference type="PROSITE" id="PS50172"/>
    </source>
</evidence>
<dbReference type="EMBL" id="GL349459">
    <property type="protein sequence ID" value="KNC49970.1"/>
    <property type="molecule type" value="Genomic_DNA"/>
</dbReference>
<accession>A0A0L0DCK3</accession>
<evidence type="ECO:0000256" key="1">
    <source>
        <dbReference type="SAM" id="MobiDB-lite"/>
    </source>
</evidence>
<keyword evidence="4" id="KW-1185">Reference proteome</keyword>
<feature type="compositionally biased region" description="Basic and acidic residues" evidence="1">
    <location>
        <begin position="101"/>
        <end position="112"/>
    </location>
</feature>
<dbReference type="InterPro" id="IPR001357">
    <property type="entry name" value="BRCT_dom"/>
</dbReference>
<feature type="region of interest" description="Disordered" evidence="1">
    <location>
        <begin position="78"/>
        <end position="127"/>
    </location>
</feature>
<feature type="region of interest" description="Disordered" evidence="1">
    <location>
        <begin position="25"/>
        <end position="53"/>
    </location>
</feature>
<feature type="compositionally biased region" description="Low complexity" evidence="1">
    <location>
        <begin position="113"/>
        <end position="126"/>
    </location>
</feature>
<dbReference type="Pfam" id="PF00533">
    <property type="entry name" value="BRCT"/>
    <property type="match status" value="1"/>
</dbReference>
<reference evidence="3 4" key="1">
    <citation type="submission" date="2010-05" db="EMBL/GenBank/DDBJ databases">
        <title>The Genome Sequence of Thecamonas trahens ATCC 50062.</title>
        <authorList>
            <consortium name="The Broad Institute Genome Sequencing Platform"/>
            <person name="Russ C."/>
            <person name="Cuomo C."/>
            <person name="Shea T."/>
            <person name="Young S.K."/>
            <person name="Zeng Q."/>
            <person name="Koehrsen M."/>
            <person name="Haas B."/>
            <person name="Borodovsky M."/>
            <person name="Guigo R."/>
            <person name="Alvarado L."/>
            <person name="Berlin A."/>
            <person name="Bochicchio J."/>
            <person name="Borenstein D."/>
            <person name="Chapman S."/>
            <person name="Chen Z."/>
            <person name="Freedman E."/>
            <person name="Gellesch M."/>
            <person name="Goldberg J."/>
            <person name="Griggs A."/>
            <person name="Gujja S."/>
            <person name="Heilman E."/>
            <person name="Heiman D."/>
            <person name="Hepburn T."/>
            <person name="Howarth C."/>
            <person name="Jen D."/>
            <person name="Larson L."/>
            <person name="Mehta T."/>
            <person name="Park D."/>
            <person name="Pearson M."/>
            <person name="Roberts A."/>
            <person name="Saif S."/>
            <person name="Shenoy N."/>
            <person name="Sisk P."/>
            <person name="Stolte C."/>
            <person name="Sykes S."/>
            <person name="Thomson T."/>
            <person name="Walk T."/>
            <person name="White J."/>
            <person name="Yandava C."/>
            <person name="Burger G."/>
            <person name="Gray M.W."/>
            <person name="Holland P.W.H."/>
            <person name="King N."/>
            <person name="Lang F.B.F."/>
            <person name="Roger A.J."/>
            <person name="Ruiz-Trillo I."/>
            <person name="Lander E."/>
            <person name="Nusbaum C."/>
        </authorList>
    </citation>
    <scope>NUCLEOTIDE SEQUENCE [LARGE SCALE GENOMIC DNA]</scope>
    <source>
        <strain evidence="3 4">ATCC 50062</strain>
    </source>
</reference>